<reference evidence="2" key="1">
    <citation type="submission" date="2014-09" db="EMBL/GenBank/DDBJ databases">
        <authorList>
            <person name="Magalhaes I.L.F."/>
            <person name="Oliveira U."/>
            <person name="Santos F.R."/>
            <person name="Vidigal T.H.D.A."/>
            <person name="Brescovit A.D."/>
            <person name="Santos A.J."/>
        </authorList>
    </citation>
    <scope>NUCLEOTIDE SEQUENCE</scope>
    <source>
        <tissue evidence="2">Shoot tissue taken approximately 20 cm above the soil surface</tissue>
    </source>
</reference>
<keyword evidence="1" id="KW-1133">Transmembrane helix</keyword>
<keyword evidence="1" id="KW-0812">Transmembrane</keyword>
<feature type="transmembrane region" description="Helical" evidence="1">
    <location>
        <begin position="15"/>
        <end position="36"/>
    </location>
</feature>
<keyword evidence="1" id="KW-0472">Membrane</keyword>
<reference evidence="2" key="2">
    <citation type="journal article" date="2015" name="Data Brief">
        <title>Shoot transcriptome of the giant reed, Arundo donax.</title>
        <authorList>
            <person name="Barrero R.A."/>
            <person name="Guerrero F.D."/>
            <person name="Moolhuijzen P."/>
            <person name="Goolsby J.A."/>
            <person name="Tidwell J."/>
            <person name="Bellgard S.E."/>
            <person name="Bellgard M.I."/>
        </authorList>
    </citation>
    <scope>NUCLEOTIDE SEQUENCE</scope>
    <source>
        <tissue evidence="2">Shoot tissue taken approximately 20 cm above the soil surface</tissue>
    </source>
</reference>
<name>A0A0A9AUS0_ARUDO</name>
<accession>A0A0A9AUS0</accession>
<dbReference type="EMBL" id="GBRH01245270">
    <property type="protein sequence ID" value="JAD52625.1"/>
    <property type="molecule type" value="Transcribed_RNA"/>
</dbReference>
<dbReference type="AlphaFoldDB" id="A0A0A9AUS0"/>
<proteinExistence type="predicted"/>
<sequence length="47" mass="5355">MLLHQILIHSFDLEYGTVGMGACCIPHIIFEFLYLLSQGIIAVYRNT</sequence>
<evidence type="ECO:0000313" key="2">
    <source>
        <dbReference type="EMBL" id="JAD52625.1"/>
    </source>
</evidence>
<evidence type="ECO:0000256" key="1">
    <source>
        <dbReference type="SAM" id="Phobius"/>
    </source>
</evidence>
<protein>
    <submittedName>
        <fullName evidence="2">Uncharacterized protein</fullName>
    </submittedName>
</protein>
<organism evidence="2">
    <name type="scientific">Arundo donax</name>
    <name type="common">Giant reed</name>
    <name type="synonym">Donax arundinaceus</name>
    <dbReference type="NCBI Taxonomy" id="35708"/>
    <lineage>
        <taxon>Eukaryota</taxon>
        <taxon>Viridiplantae</taxon>
        <taxon>Streptophyta</taxon>
        <taxon>Embryophyta</taxon>
        <taxon>Tracheophyta</taxon>
        <taxon>Spermatophyta</taxon>
        <taxon>Magnoliopsida</taxon>
        <taxon>Liliopsida</taxon>
        <taxon>Poales</taxon>
        <taxon>Poaceae</taxon>
        <taxon>PACMAD clade</taxon>
        <taxon>Arundinoideae</taxon>
        <taxon>Arundineae</taxon>
        <taxon>Arundo</taxon>
    </lineage>
</organism>